<organism evidence="1 2">
    <name type="scientific">Eumeta variegata</name>
    <name type="common">Bagworm moth</name>
    <name type="synonym">Eumeta japonica</name>
    <dbReference type="NCBI Taxonomy" id="151549"/>
    <lineage>
        <taxon>Eukaryota</taxon>
        <taxon>Metazoa</taxon>
        <taxon>Ecdysozoa</taxon>
        <taxon>Arthropoda</taxon>
        <taxon>Hexapoda</taxon>
        <taxon>Insecta</taxon>
        <taxon>Pterygota</taxon>
        <taxon>Neoptera</taxon>
        <taxon>Endopterygota</taxon>
        <taxon>Lepidoptera</taxon>
        <taxon>Glossata</taxon>
        <taxon>Ditrysia</taxon>
        <taxon>Tineoidea</taxon>
        <taxon>Psychidae</taxon>
        <taxon>Oiketicinae</taxon>
        <taxon>Eumeta</taxon>
    </lineage>
</organism>
<dbReference type="EMBL" id="BGZK01000001">
    <property type="protein sequence ID" value="GBO98807.1"/>
    <property type="molecule type" value="Genomic_DNA"/>
</dbReference>
<gene>
    <name evidence="1" type="ORF">EVAR_274_1</name>
</gene>
<sequence length="215" mass="24185">MANIVFLTSHQRLAIARVRLSQFDGPTEPRFRIRHWNASAGVLDFSCTRCLEKGFVLINIPLSQSSCPGASGVRAARGLRGTRGGRLNNRNRPVRRARPPYIFNLKAVFYVYSAVNRNRKGRNSPPPDLNLTRALIRARARARRPQPAAAFVRYRAADLARRPRPRCDFPFCILCGSSFERDSRCANSTGGFRFPVTDPRTESGVAGLTWNLRNE</sequence>
<name>A0A4C1SC92_EUMVA</name>
<keyword evidence="2" id="KW-1185">Reference proteome</keyword>
<reference evidence="1 2" key="1">
    <citation type="journal article" date="2019" name="Commun. Biol.">
        <title>The bagworm genome reveals a unique fibroin gene that provides high tensile strength.</title>
        <authorList>
            <person name="Kono N."/>
            <person name="Nakamura H."/>
            <person name="Ohtoshi R."/>
            <person name="Tomita M."/>
            <person name="Numata K."/>
            <person name="Arakawa K."/>
        </authorList>
    </citation>
    <scope>NUCLEOTIDE SEQUENCE [LARGE SCALE GENOMIC DNA]</scope>
</reference>
<protein>
    <submittedName>
        <fullName evidence="1">Uncharacterized protein</fullName>
    </submittedName>
</protein>
<dbReference type="AlphaFoldDB" id="A0A4C1SC92"/>
<evidence type="ECO:0000313" key="2">
    <source>
        <dbReference type="Proteomes" id="UP000299102"/>
    </source>
</evidence>
<comment type="caution">
    <text evidence="1">The sequence shown here is derived from an EMBL/GenBank/DDBJ whole genome shotgun (WGS) entry which is preliminary data.</text>
</comment>
<evidence type="ECO:0000313" key="1">
    <source>
        <dbReference type="EMBL" id="GBO98807.1"/>
    </source>
</evidence>
<dbReference type="Proteomes" id="UP000299102">
    <property type="component" value="Unassembled WGS sequence"/>
</dbReference>
<proteinExistence type="predicted"/>
<accession>A0A4C1SC92</accession>